<feature type="domain" description="2Fe-2S ferredoxin-type" evidence="1">
    <location>
        <begin position="4"/>
        <end position="97"/>
    </location>
</feature>
<dbReference type="InterPro" id="IPR001041">
    <property type="entry name" value="2Fe-2S_ferredoxin-type"/>
</dbReference>
<organism evidence="2">
    <name type="scientific">marine sediment metagenome</name>
    <dbReference type="NCBI Taxonomy" id="412755"/>
    <lineage>
        <taxon>unclassified sequences</taxon>
        <taxon>metagenomes</taxon>
        <taxon>ecological metagenomes</taxon>
    </lineage>
</organism>
<dbReference type="Pfam" id="PF14574">
    <property type="entry name" value="RACo_C_ter"/>
    <property type="match status" value="1"/>
</dbReference>
<dbReference type="InterPro" id="IPR040506">
    <property type="entry name" value="RACo_linker"/>
</dbReference>
<dbReference type="InterPro" id="IPR027980">
    <property type="entry name" value="RACo_C"/>
</dbReference>
<accession>A0A0F9W204</accession>
<dbReference type="CDD" id="cd00207">
    <property type="entry name" value="fer2"/>
    <property type="match status" value="1"/>
</dbReference>
<reference evidence="2" key="1">
    <citation type="journal article" date="2015" name="Nature">
        <title>Complex archaea that bridge the gap between prokaryotes and eukaryotes.</title>
        <authorList>
            <person name="Spang A."/>
            <person name="Saw J.H."/>
            <person name="Jorgensen S.L."/>
            <person name="Zaremba-Niedzwiedzka K."/>
            <person name="Martijn J."/>
            <person name="Lind A.E."/>
            <person name="van Eijk R."/>
            <person name="Schleper C."/>
            <person name="Guy L."/>
            <person name="Ettema T.J."/>
        </authorList>
    </citation>
    <scope>NUCLEOTIDE SEQUENCE</scope>
</reference>
<dbReference type="SUPFAM" id="SSF54292">
    <property type="entry name" value="2Fe-2S ferredoxin-like"/>
    <property type="match status" value="1"/>
</dbReference>
<dbReference type="Pfam" id="PF00111">
    <property type="entry name" value="Fer2"/>
    <property type="match status" value="1"/>
</dbReference>
<gene>
    <name evidence="2" type="ORF">LCGC14_0017810</name>
</gene>
<dbReference type="InterPro" id="IPR041414">
    <property type="entry name" value="Raco-like_middle"/>
</dbReference>
<evidence type="ECO:0000259" key="1">
    <source>
        <dbReference type="PROSITE" id="PS51085"/>
    </source>
</evidence>
<name>A0A0F9W204_9ZZZZ</name>
<dbReference type="Pfam" id="PF17651">
    <property type="entry name" value="Raco_middle"/>
    <property type="match status" value="1"/>
</dbReference>
<dbReference type="PANTHER" id="PTHR42895:SF2">
    <property type="entry name" value="IRON-SULFUR CLUSTER PROTEIN"/>
    <property type="match status" value="1"/>
</dbReference>
<dbReference type="Gene3D" id="3.10.20.30">
    <property type="match status" value="1"/>
</dbReference>
<proteinExistence type="predicted"/>
<dbReference type="InterPro" id="IPR042259">
    <property type="entry name" value="Raco-like_middle_sf"/>
</dbReference>
<comment type="caution">
    <text evidence="2">The sequence shown here is derived from an EMBL/GenBank/DDBJ whole genome shotgun (WGS) entry which is preliminary data.</text>
</comment>
<evidence type="ECO:0000313" key="2">
    <source>
        <dbReference type="EMBL" id="KKO11301.1"/>
    </source>
</evidence>
<dbReference type="EMBL" id="LAZR01000003">
    <property type="protein sequence ID" value="KKO11301.1"/>
    <property type="molecule type" value="Genomic_DNA"/>
</dbReference>
<dbReference type="Gene3D" id="3.30.420.480">
    <property type="entry name" value="Domain of unknown function (DUF4445)"/>
    <property type="match status" value="1"/>
</dbReference>
<sequence>MPKQQVRVTFQPSGRTIVVLPHTTALEVAAQAGLTIQTPCGGSGTCGKCRVQFTSGACEPTASDGEQLSDDEIAAGWRLACQTSICEDCVIHVPESSLFASQHQILTETTGEKGEIAPAVRKVYVELSPPTLQDDAADLFRLEEKLGAVKASLSVIRDVSRVLREGDFCGTAVIADHHLIGFEKGDTSERCYGAAFDVGTTTVVGSLLDLRNGDERAIASAMNPQVNFGDDVLSRIEFTSKSSANLHQLRQAILGTISQLIDEMCSKAGISREDIYELTFAGNTTMEHLLCGIDVAPLGQVPFTPAHARALALSAEELTIDVHSHAAAYVFPIIGGFVGGDTVACMLTTRIAPDDGATMLVDIGTNGEIVLACNGEIYAASTAAGPAFEGARISCGMRATSGAIDKIIVNDDLSCSVIGNVPAVGLCGSSMVDLCSHLLTAGIISTTGRLLPPDELPDDLPEPLRRRISVADDDQTQFLIVDDNPDRPVTLTQRDVRELQLACGAIRAGIRILLKQAGIESGDLSRVLLAGGFASFIRRSHAQRIGLLPGEIDRGRIRYVGNASLNGARWALLSTKARQRAEDYARRTRHVELSQDPDFQMQFADAMIFPDS</sequence>
<dbReference type="PROSITE" id="PS51085">
    <property type="entry name" value="2FE2S_FER_2"/>
    <property type="match status" value="1"/>
</dbReference>
<dbReference type="GO" id="GO:0051536">
    <property type="term" value="F:iron-sulfur cluster binding"/>
    <property type="evidence" value="ECO:0007669"/>
    <property type="project" value="InterPro"/>
</dbReference>
<dbReference type="InterPro" id="IPR036010">
    <property type="entry name" value="2Fe-2S_ferredoxin-like_sf"/>
</dbReference>
<dbReference type="Pfam" id="PF17650">
    <property type="entry name" value="RACo_linker"/>
    <property type="match status" value="1"/>
</dbReference>
<dbReference type="InterPro" id="IPR052911">
    <property type="entry name" value="Corrinoid_activation_enz"/>
</dbReference>
<dbReference type="InterPro" id="IPR012675">
    <property type="entry name" value="Beta-grasp_dom_sf"/>
</dbReference>
<dbReference type="PANTHER" id="PTHR42895">
    <property type="entry name" value="IRON-SULFUR CLUSTER-BINDING PROTEIN-RELATED"/>
    <property type="match status" value="1"/>
</dbReference>
<dbReference type="AlphaFoldDB" id="A0A0F9W204"/>
<protein>
    <recommendedName>
        <fullName evidence="1">2Fe-2S ferredoxin-type domain-containing protein</fullName>
    </recommendedName>
</protein>
<dbReference type="Gene3D" id="3.10.20.880">
    <property type="match status" value="1"/>
</dbReference>